<gene>
    <name evidence="5" type="ORF">BXY41_104282</name>
</gene>
<dbReference type="InterPro" id="IPR003778">
    <property type="entry name" value="CT_A_B"/>
</dbReference>
<dbReference type="InterPro" id="IPR052708">
    <property type="entry name" value="PxpC"/>
</dbReference>
<dbReference type="EMBL" id="PTJA01000004">
    <property type="protein sequence ID" value="PPK81479.1"/>
    <property type="molecule type" value="Genomic_DNA"/>
</dbReference>
<dbReference type="PANTHER" id="PTHR43309">
    <property type="entry name" value="5-OXOPROLINASE SUBUNIT C"/>
    <property type="match status" value="1"/>
</dbReference>
<accession>A0A2S6HUF9</accession>
<dbReference type="InterPro" id="IPR029000">
    <property type="entry name" value="Cyclophilin-like_dom_sf"/>
</dbReference>
<evidence type="ECO:0000256" key="2">
    <source>
        <dbReference type="ARBA" id="ARBA00022801"/>
    </source>
</evidence>
<evidence type="ECO:0000256" key="3">
    <source>
        <dbReference type="ARBA" id="ARBA00022840"/>
    </source>
</evidence>
<keyword evidence="1" id="KW-0547">Nucleotide-binding</keyword>
<comment type="caution">
    <text evidence="5">The sequence shown here is derived from an EMBL/GenBank/DDBJ whole genome shotgun (WGS) entry which is preliminary data.</text>
</comment>
<dbReference type="GO" id="GO:0016787">
    <property type="term" value="F:hydrolase activity"/>
    <property type="evidence" value="ECO:0007669"/>
    <property type="project" value="UniProtKB-KW"/>
</dbReference>
<organism evidence="5 6">
    <name type="scientific">Lacrimispora xylanisolvens</name>
    <dbReference type="NCBI Taxonomy" id="384636"/>
    <lineage>
        <taxon>Bacteria</taxon>
        <taxon>Bacillati</taxon>
        <taxon>Bacillota</taxon>
        <taxon>Clostridia</taxon>
        <taxon>Lachnospirales</taxon>
        <taxon>Lachnospiraceae</taxon>
        <taxon>Lacrimispora</taxon>
    </lineage>
</organism>
<evidence type="ECO:0000256" key="1">
    <source>
        <dbReference type="ARBA" id="ARBA00022741"/>
    </source>
</evidence>
<dbReference type="NCBIfam" id="TIGR00724">
    <property type="entry name" value="urea_amlyse_rel"/>
    <property type="match status" value="1"/>
</dbReference>
<dbReference type="AlphaFoldDB" id="A0A2S6HUF9"/>
<keyword evidence="6" id="KW-1185">Reference proteome</keyword>
<dbReference type="OrthoDB" id="9782422at2"/>
<dbReference type="SMART" id="SM00797">
    <property type="entry name" value="AHS2"/>
    <property type="match status" value="1"/>
</dbReference>
<keyword evidence="2" id="KW-0378">Hydrolase</keyword>
<protein>
    <submittedName>
        <fullName evidence="5">Antagonist of KipI</fullName>
    </submittedName>
</protein>
<dbReference type="GO" id="GO:0005524">
    <property type="term" value="F:ATP binding"/>
    <property type="evidence" value="ECO:0007669"/>
    <property type="project" value="UniProtKB-KW"/>
</dbReference>
<dbReference type="Gene3D" id="2.40.100.10">
    <property type="entry name" value="Cyclophilin-like"/>
    <property type="match status" value="1"/>
</dbReference>
<evidence type="ECO:0000313" key="5">
    <source>
        <dbReference type="EMBL" id="PPK81479.1"/>
    </source>
</evidence>
<keyword evidence="3" id="KW-0067">ATP-binding</keyword>
<dbReference type="SUPFAM" id="SSF50891">
    <property type="entry name" value="Cyclophilin-like"/>
    <property type="match status" value="1"/>
</dbReference>
<dbReference type="PANTHER" id="PTHR43309:SF5">
    <property type="entry name" value="5-OXOPROLINASE SUBUNIT C"/>
    <property type="match status" value="1"/>
</dbReference>
<evidence type="ECO:0000313" key="6">
    <source>
        <dbReference type="Proteomes" id="UP000237749"/>
    </source>
</evidence>
<evidence type="ECO:0000259" key="4">
    <source>
        <dbReference type="SMART" id="SM00797"/>
    </source>
</evidence>
<name>A0A2S6HUF9_9FIRM</name>
<dbReference type="RefSeq" id="WP_104436570.1">
    <property type="nucleotide sequence ID" value="NZ_PTJA01000004.1"/>
</dbReference>
<proteinExistence type="predicted"/>
<feature type="domain" description="Carboxyltransferase" evidence="4">
    <location>
        <begin position="24"/>
        <end position="327"/>
    </location>
</feature>
<dbReference type="Proteomes" id="UP000237749">
    <property type="component" value="Unassembled WGS sequence"/>
</dbReference>
<dbReference type="Pfam" id="PF02626">
    <property type="entry name" value="CT_A_B"/>
    <property type="match status" value="1"/>
</dbReference>
<reference evidence="5 6" key="1">
    <citation type="submission" date="2018-02" db="EMBL/GenBank/DDBJ databases">
        <title>Genomic Encyclopedia of Archaeal and Bacterial Type Strains, Phase II (KMG-II): from individual species to whole genera.</title>
        <authorList>
            <person name="Goeker M."/>
        </authorList>
    </citation>
    <scope>NUCLEOTIDE SEQUENCE [LARGE SCALE GENOMIC DNA]</scope>
    <source>
        <strain evidence="5 6">DSM 3808</strain>
    </source>
</reference>
<sequence>MGLEIKLPGAFTSIQDKGRRGYLSQGFMESGACDKYSMTAANLFAGNLSEPELAVLEFTLKGGEITFTSDEVIALAGADMNPLKNGVPIPMYRPVVMREGDSLSLGMASKGLRSYLAVYGGVAVLPVLGSRSTDLKSCLGGLEGRVLKAGDLLKSGKCGEEKMRFAAGVYKMDFTSLSEENEPWFINPSNPFRYSADKRYVLLRAVPGPQTETFTEEGRNTFVRNPYQLTADCDRMACRLGGPSVEMRKGADIISDAVLEGSVQITASGLPIVMLADHQTTGGYAKIATVISTDIPALAQLRPGEWVTFQYVTAMEAVKIARKENKKLLELKKIIETAMGKW</sequence>